<evidence type="ECO:0000259" key="1">
    <source>
        <dbReference type="PROSITE" id="PS50075"/>
    </source>
</evidence>
<protein>
    <submittedName>
        <fullName evidence="2">Acyl carrier protein</fullName>
    </submittedName>
</protein>
<dbReference type="PROSITE" id="PS50075">
    <property type="entry name" value="CARRIER"/>
    <property type="match status" value="1"/>
</dbReference>
<sequence length="81" mass="9172">MNSTLEFLKNEIADLVDFEPEEMKEDTPLAALELDSLDYVSLQLAVKKKFAVQINFDDFTSGQITSLGQFCSYIEDRMVTA</sequence>
<gene>
    <name evidence="2" type="ORF">KDM89_00255</name>
</gene>
<dbReference type="Pfam" id="PF00550">
    <property type="entry name" value="PP-binding"/>
    <property type="match status" value="1"/>
</dbReference>
<dbReference type="RefSeq" id="WP_212685964.1">
    <property type="nucleotide sequence ID" value="NZ_JAGSPN010000001.1"/>
</dbReference>
<reference evidence="2" key="1">
    <citation type="submission" date="2021-04" db="EMBL/GenBank/DDBJ databases">
        <title>novel species isolated from subtropical streams in China.</title>
        <authorList>
            <person name="Lu H."/>
        </authorList>
    </citation>
    <scope>NUCLEOTIDE SEQUENCE</scope>
    <source>
        <strain evidence="2">LFS511W</strain>
    </source>
</reference>
<evidence type="ECO:0000313" key="3">
    <source>
        <dbReference type="Proteomes" id="UP000680067"/>
    </source>
</evidence>
<organism evidence="2 3">
    <name type="scientific">Undibacterium luofuense</name>
    <dbReference type="NCBI Taxonomy" id="2828733"/>
    <lineage>
        <taxon>Bacteria</taxon>
        <taxon>Pseudomonadati</taxon>
        <taxon>Pseudomonadota</taxon>
        <taxon>Betaproteobacteria</taxon>
        <taxon>Burkholderiales</taxon>
        <taxon>Oxalobacteraceae</taxon>
        <taxon>Undibacterium</taxon>
    </lineage>
</organism>
<dbReference type="InterPro" id="IPR036736">
    <property type="entry name" value="ACP-like_sf"/>
</dbReference>
<evidence type="ECO:0000313" key="2">
    <source>
        <dbReference type="EMBL" id="MBR7780556.1"/>
    </source>
</evidence>
<feature type="domain" description="Carrier" evidence="1">
    <location>
        <begin position="1"/>
        <end position="78"/>
    </location>
</feature>
<dbReference type="InterPro" id="IPR009081">
    <property type="entry name" value="PP-bd_ACP"/>
</dbReference>
<dbReference type="EMBL" id="JAGSPN010000001">
    <property type="protein sequence ID" value="MBR7780556.1"/>
    <property type="molecule type" value="Genomic_DNA"/>
</dbReference>
<dbReference type="AlphaFoldDB" id="A0A941DM31"/>
<dbReference type="SUPFAM" id="SSF47336">
    <property type="entry name" value="ACP-like"/>
    <property type="match status" value="1"/>
</dbReference>
<proteinExistence type="predicted"/>
<dbReference type="Proteomes" id="UP000680067">
    <property type="component" value="Unassembled WGS sequence"/>
</dbReference>
<name>A0A941DM31_9BURK</name>
<accession>A0A941DM31</accession>
<comment type="caution">
    <text evidence="2">The sequence shown here is derived from an EMBL/GenBank/DDBJ whole genome shotgun (WGS) entry which is preliminary data.</text>
</comment>
<keyword evidence="3" id="KW-1185">Reference proteome</keyword>
<dbReference type="Gene3D" id="1.10.1200.10">
    <property type="entry name" value="ACP-like"/>
    <property type="match status" value="1"/>
</dbReference>